<evidence type="ECO:0008006" key="3">
    <source>
        <dbReference type="Google" id="ProtNLM"/>
    </source>
</evidence>
<name>A0A917M0X9_9MICC</name>
<reference evidence="1" key="1">
    <citation type="journal article" date="2014" name="Int. J. Syst. Evol. Microbiol.">
        <title>Complete genome sequence of Corynebacterium casei LMG S-19264T (=DSM 44701T), isolated from a smear-ripened cheese.</title>
        <authorList>
            <consortium name="US DOE Joint Genome Institute (JGI-PGF)"/>
            <person name="Walter F."/>
            <person name="Albersmeier A."/>
            <person name="Kalinowski J."/>
            <person name="Ruckert C."/>
        </authorList>
    </citation>
    <scope>NUCLEOTIDE SEQUENCE</scope>
    <source>
        <strain evidence="1">CGMCC 1.12187</strain>
    </source>
</reference>
<reference evidence="1" key="2">
    <citation type="submission" date="2020-09" db="EMBL/GenBank/DDBJ databases">
        <authorList>
            <person name="Sun Q."/>
            <person name="Zhou Y."/>
        </authorList>
    </citation>
    <scope>NUCLEOTIDE SEQUENCE</scope>
    <source>
        <strain evidence="1">CGMCC 1.12187</strain>
    </source>
</reference>
<organism evidence="1 2">
    <name type="scientific">Kocuria dechangensis</name>
    <dbReference type="NCBI Taxonomy" id="1176249"/>
    <lineage>
        <taxon>Bacteria</taxon>
        <taxon>Bacillati</taxon>
        <taxon>Actinomycetota</taxon>
        <taxon>Actinomycetes</taxon>
        <taxon>Micrococcales</taxon>
        <taxon>Micrococcaceae</taxon>
        <taxon>Kocuria</taxon>
    </lineage>
</organism>
<comment type="caution">
    <text evidence="1">The sequence shown here is derived from an EMBL/GenBank/DDBJ whole genome shotgun (WGS) entry which is preliminary data.</text>
</comment>
<gene>
    <name evidence="1" type="ORF">GCM10011374_38510</name>
</gene>
<dbReference type="InterPro" id="IPR009061">
    <property type="entry name" value="DNA-bd_dom_put_sf"/>
</dbReference>
<dbReference type="EMBL" id="BMEQ01000038">
    <property type="protein sequence ID" value="GGG70275.1"/>
    <property type="molecule type" value="Genomic_DNA"/>
</dbReference>
<accession>A0A917M0X9</accession>
<protein>
    <recommendedName>
        <fullName evidence="3">Helix-turn-helix domain-containing protein</fullName>
    </recommendedName>
</protein>
<dbReference type="SUPFAM" id="SSF46955">
    <property type="entry name" value="Putative DNA-binding domain"/>
    <property type="match status" value="1"/>
</dbReference>
<evidence type="ECO:0000313" key="2">
    <source>
        <dbReference type="Proteomes" id="UP000638848"/>
    </source>
</evidence>
<proteinExistence type="predicted"/>
<evidence type="ECO:0000313" key="1">
    <source>
        <dbReference type="EMBL" id="GGG70275.1"/>
    </source>
</evidence>
<keyword evidence="2" id="KW-1185">Reference proteome</keyword>
<dbReference type="AlphaFoldDB" id="A0A917M0X9"/>
<sequence length="66" mass="7628">MTKRMDTIEKPVRGKDVAEWLGISEAALAQMRHRGTGPVFIKRGHLVFYMPSDVEQWLQEGRQETN</sequence>
<dbReference type="Proteomes" id="UP000638848">
    <property type="component" value="Unassembled WGS sequence"/>
</dbReference>